<evidence type="ECO:0000256" key="2">
    <source>
        <dbReference type="SAM" id="Phobius"/>
    </source>
</evidence>
<protein>
    <recommendedName>
        <fullName evidence="5">Holin</fullName>
    </recommendedName>
</protein>
<keyword evidence="2" id="KW-1133">Transmembrane helix</keyword>
<evidence type="ECO:0008006" key="5">
    <source>
        <dbReference type="Google" id="ProtNLM"/>
    </source>
</evidence>
<sequence>MNGSRYSKALKGAFTGLTFTGGWLGADLLLPEPWGDYLLFGALAVVNVMAGWWIGKLSEEREQRLADGAADAHTMDRPNATTVEAEA</sequence>
<evidence type="ECO:0000313" key="3">
    <source>
        <dbReference type="EMBL" id="MFC5401434.1"/>
    </source>
</evidence>
<keyword evidence="4" id="KW-1185">Reference proteome</keyword>
<name>A0ABW0HLM4_9BACL</name>
<comment type="caution">
    <text evidence="3">The sequence shown here is derived from an EMBL/GenBank/DDBJ whole genome shotgun (WGS) entry which is preliminary data.</text>
</comment>
<keyword evidence="2" id="KW-0472">Membrane</keyword>
<reference evidence="4" key="1">
    <citation type="journal article" date="2019" name="Int. J. Syst. Evol. Microbiol.">
        <title>The Global Catalogue of Microorganisms (GCM) 10K type strain sequencing project: providing services to taxonomists for standard genome sequencing and annotation.</title>
        <authorList>
            <consortium name="The Broad Institute Genomics Platform"/>
            <consortium name="The Broad Institute Genome Sequencing Center for Infectious Disease"/>
            <person name="Wu L."/>
            <person name="Ma J."/>
        </authorList>
    </citation>
    <scope>NUCLEOTIDE SEQUENCE [LARGE SCALE GENOMIC DNA]</scope>
    <source>
        <strain evidence="4">CGMCC 1.18575</strain>
    </source>
</reference>
<keyword evidence="2" id="KW-0812">Transmembrane</keyword>
<dbReference type="EMBL" id="JBHSMI010000002">
    <property type="protein sequence ID" value="MFC5401434.1"/>
    <property type="molecule type" value="Genomic_DNA"/>
</dbReference>
<proteinExistence type="predicted"/>
<feature type="transmembrane region" description="Helical" evidence="2">
    <location>
        <begin position="37"/>
        <end position="55"/>
    </location>
</feature>
<evidence type="ECO:0000256" key="1">
    <source>
        <dbReference type="SAM" id="MobiDB-lite"/>
    </source>
</evidence>
<gene>
    <name evidence="3" type="ORF">ACFPOF_01695</name>
</gene>
<evidence type="ECO:0000313" key="4">
    <source>
        <dbReference type="Proteomes" id="UP001596113"/>
    </source>
</evidence>
<accession>A0ABW0HLM4</accession>
<dbReference type="Proteomes" id="UP001596113">
    <property type="component" value="Unassembled WGS sequence"/>
</dbReference>
<organism evidence="3 4">
    <name type="scientific">Cohnella soli</name>
    <dbReference type="NCBI Taxonomy" id="425005"/>
    <lineage>
        <taxon>Bacteria</taxon>
        <taxon>Bacillati</taxon>
        <taxon>Bacillota</taxon>
        <taxon>Bacilli</taxon>
        <taxon>Bacillales</taxon>
        <taxon>Paenibacillaceae</taxon>
        <taxon>Cohnella</taxon>
    </lineage>
</organism>
<feature type="region of interest" description="Disordered" evidence="1">
    <location>
        <begin position="65"/>
        <end position="87"/>
    </location>
</feature>
<dbReference type="RefSeq" id="WP_378128981.1">
    <property type="nucleotide sequence ID" value="NZ_JBHSMI010000002.1"/>
</dbReference>